<protein>
    <submittedName>
        <fullName evidence="2">Uncharacterized protein</fullName>
    </submittedName>
</protein>
<keyword evidence="3" id="KW-1185">Reference proteome</keyword>
<gene>
    <name evidence="2" type="ORF">THAOC_04746</name>
</gene>
<feature type="region of interest" description="Disordered" evidence="1">
    <location>
        <begin position="1"/>
        <end position="20"/>
    </location>
</feature>
<organism evidence="2 3">
    <name type="scientific">Thalassiosira oceanica</name>
    <name type="common">Marine diatom</name>
    <dbReference type="NCBI Taxonomy" id="159749"/>
    <lineage>
        <taxon>Eukaryota</taxon>
        <taxon>Sar</taxon>
        <taxon>Stramenopiles</taxon>
        <taxon>Ochrophyta</taxon>
        <taxon>Bacillariophyta</taxon>
        <taxon>Coscinodiscophyceae</taxon>
        <taxon>Thalassiosirophycidae</taxon>
        <taxon>Thalassiosirales</taxon>
        <taxon>Thalassiosiraceae</taxon>
        <taxon>Thalassiosira</taxon>
    </lineage>
</organism>
<evidence type="ECO:0000256" key="1">
    <source>
        <dbReference type="SAM" id="MobiDB-lite"/>
    </source>
</evidence>
<dbReference type="EMBL" id="AGNL01004347">
    <property type="protein sequence ID" value="EJK73617.1"/>
    <property type="molecule type" value="Genomic_DNA"/>
</dbReference>
<comment type="caution">
    <text evidence="2">The sequence shown here is derived from an EMBL/GenBank/DDBJ whole genome shotgun (WGS) entry which is preliminary data.</text>
</comment>
<sequence length="224" mass="24707">MSRRSLRAASGLRRPSESESQAFLTSRSTIYLDDACRFKPRSLDLQGGDLHDATTYQRPEGNLHQSPESEDWCCPPRVSVDGLLQHPYAFESSLGYNMIEQTIRAEAAPGPDGDDNGAGLDPPPHGCFCYVSTYFTSRRRPLESRALPTFPSTIYLMTCCGLTSQSACEREISPMQRCTKDPKATAPIAGTRGLGPYVSHQRRRIPSIPSCPCNNFGHESVVFS</sequence>
<accession>K0TNK4</accession>
<evidence type="ECO:0000313" key="3">
    <source>
        <dbReference type="Proteomes" id="UP000266841"/>
    </source>
</evidence>
<dbReference type="Proteomes" id="UP000266841">
    <property type="component" value="Unassembled WGS sequence"/>
</dbReference>
<proteinExistence type="predicted"/>
<feature type="region of interest" description="Disordered" evidence="1">
    <location>
        <begin position="47"/>
        <end position="70"/>
    </location>
</feature>
<name>K0TNK4_THAOC</name>
<evidence type="ECO:0000313" key="2">
    <source>
        <dbReference type="EMBL" id="EJK73617.1"/>
    </source>
</evidence>
<reference evidence="2 3" key="1">
    <citation type="journal article" date="2012" name="Genome Biol.">
        <title>Genome and low-iron response of an oceanic diatom adapted to chronic iron limitation.</title>
        <authorList>
            <person name="Lommer M."/>
            <person name="Specht M."/>
            <person name="Roy A.S."/>
            <person name="Kraemer L."/>
            <person name="Andreson R."/>
            <person name="Gutowska M.A."/>
            <person name="Wolf J."/>
            <person name="Bergner S.V."/>
            <person name="Schilhabel M.B."/>
            <person name="Klostermeier U.C."/>
            <person name="Beiko R.G."/>
            <person name="Rosenstiel P."/>
            <person name="Hippler M."/>
            <person name="Laroche J."/>
        </authorList>
    </citation>
    <scope>NUCLEOTIDE SEQUENCE [LARGE SCALE GENOMIC DNA]</scope>
    <source>
        <strain evidence="2 3">CCMP1005</strain>
    </source>
</reference>
<dbReference type="AlphaFoldDB" id="K0TNK4"/>